<proteinExistence type="predicted"/>
<dbReference type="STRING" id="1618545.US53_C0050G0004"/>
<name>A0A0G0H2T2_9BACT</name>
<comment type="caution">
    <text evidence="1">The sequence shown here is derived from an EMBL/GenBank/DDBJ whole genome shotgun (WGS) entry which is preliminary data.</text>
</comment>
<accession>A0A0G0H2T2</accession>
<protein>
    <submittedName>
        <fullName evidence="1">Uncharacterized protein</fullName>
    </submittedName>
</protein>
<evidence type="ECO:0000313" key="2">
    <source>
        <dbReference type="Proteomes" id="UP000034591"/>
    </source>
</evidence>
<dbReference type="AlphaFoldDB" id="A0A0G0H2T2"/>
<sequence>MTSSPLLRAGFPYLTKDDISGSIHPRANGSTLLTILSLSKDARGFLETVIMVEIKCTRFKHLKVIINENPTVPELEYAKTQAMRAVKECDKNINGECAVRCALPTLAITNLTGLRFLINNINNSKTFQK</sequence>
<dbReference type="EMBL" id="LBTI01000050">
    <property type="protein sequence ID" value="KKQ36472.1"/>
    <property type="molecule type" value="Genomic_DNA"/>
</dbReference>
<evidence type="ECO:0000313" key="1">
    <source>
        <dbReference type="EMBL" id="KKQ36472.1"/>
    </source>
</evidence>
<organism evidence="1 2">
    <name type="scientific">Candidatus Woesebacteria bacterium GW2011_GWA1_37_7</name>
    <dbReference type="NCBI Taxonomy" id="1618545"/>
    <lineage>
        <taxon>Bacteria</taxon>
        <taxon>Candidatus Woeseibacteriota</taxon>
    </lineage>
</organism>
<gene>
    <name evidence="1" type="ORF">US53_C0050G0004</name>
</gene>
<reference evidence="1 2" key="1">
    <citation type="journal article" date="2015" name="Nature">
        <title>rRNA introns, odd ribosomes, and small enigmatic genomes across a large radiation of phyla.</title>
        <authorList>
            <person name="Brown C.T."/>
            <person name="Hug L.A."/>
            <person name="Thomas B.C."/>
            <person name="Sharon I."/>
            <person name="Castelle C.J."/>
            <person name="Singh A."/>
            <person name="Wilkins M.J."/>
            <person name="Williams K.H."/>
            <person name="Banfield J.F."/>
        </authorList>
    </citation>
    <scope>NUCLEOTIDE SEQUENCE [LARGE SCALE GENOMIC DNA]</scope>
</reference>
<dbReference type="Proteomes" id="UP000034591">
    <property type="component" value="Unassembled WGS sequence"/>
</dbReference>